<accession>A0A9P1IWH5</accession>
<dbReference type="Proteomes" id="UP001152747">
    <property type="component" value="Unassembled WGS sequence"/>
</dbReference>
<comment type="caution">
    <text evidence="2">The sequence shown here is derived from an EMBL/GenBank/DDBJ whole genome shotgun (WGS) entry which is preliminary data.</text>
</comment>
<feature type="transmembrane region" description="Helical" evidence="1">
    <location>
        <begin position="132"/>
        <end position="154"/>
    </location>
</feature>
<proteinExistence type="predicted"/>
<sequence length="306" mass="35464">MYDWITVTHIIAQVGYYTTTFFGTTLMCLTYFGVKRSFGMYKYLMMVFTGLGMVFATLEYLIYPTCHAYNAGYIFFFASRPFGAPKSVMEVAASLYTMIFAATISLLAVQFLYRYWAVFDAPKLKWFKGCRFVLWILYALTFGSFWGLSCYFLTSLDDFSINYMRQEMTQIYHVSITEVPCFAVVIYTVQYAIIIYCGTLMKMEMNEKLQKYSPSLRKLHKQFFLTLILQISGPTLFLFIPIFIFCFVPFLDIEVSLPTGILLCAFTLYPAVDAIIVMCCISDYRNAIRKSIKSIIEAFPQIQNKF</sequence>
<reference evidence="2" key="1">
    <citation type="submission" date="2022-11" db="EMBL/GenBank/DDBJ databases">
        <authorList>
            <person name="Kikuchi T."/>
        </authorList>
    </citation>
    <scope>NUCLEOTIDE SEQUENCE</scope>
    <source>
        <strain evidence="2">PS1010</strain>
    </source>
</reference>
<feature type="transmembrane region" description="Helical" evidence="1">
    <location>
        <begin position="14"/>
        <end position="34"/>
    </location>
</feature>
<dbReference type="Pfam" id="PF10326">
    <property type="entry name" value="7TM_GPCR_Str"/>
    <property type="match status" value="1"/>
</dbReference>
<feature type="transmembrane region" description="Helical" evidence="1">
    <location>
        <begin position="91"/>
        <end position="112"/>
    </location>
</feature>
<evidence type="ECO:0000313" key="2">
    <source>
        <dbReference type="EMBL" id="CAI5452492.1"/>
    </source>
</evidence>
<name>A0A9P1IWH5_9PELO</name>
<keyword evidence="3" id="KW-1185">Reference proteome</keyword>
<dbReference type="EMBL" id="CANHGI010000005">
    <property type="protein sequence ID" value="CAI5452492.1"/>
    <property type="molecule type" value="Genomic_DNA"/>
</dbReference>
<feature type="transmembrane region" description="Helical" evidence="1">
    <location>
        <begin position="257"/>
        <end position="281"/>
    </location>
</feature>
<dbReference type="OrthoDB" id="5832161at2759"/>
<evidence type="ECO:0008006" key="4">
    <source>
        <dbReference type="Google" id="ProtNLM"/>
    </source>
</evidence>
<feature type="transmembrane region" description="Helical" evidence="1">
    <location>
        <begin position="222"/>
        <end position="251"/>
    </location>
</feature>
<dbReference type="PANTHER" id="PTHR46000">
    <property type="entry name" value="SEVEN TM RECEPTOR-RELATED"/>
    <property type="match status" value="1"/>
</dbReference>
<keyword evidence="1" id="KW-1133">Transmembrane helix</keyword>
<dbReference type="AlphaFoldDB" id="A0A9P1IWH5"/>
<dbReference type="SUPFAM" id="SSF81321">
    <property type="entry name" value="Family A G protein-coupled receptor-like"/>
    <property type="match status" value="1"/>
</dbReference>
<gene>
    <name evidence="2" type="ORF">CAMP_LOCUS15129</name>
</gene>
<feature type="transmembrane region" description="Helical" evidence="1">
    <location>
        <begin position="43"/>
        <end position="63"/>
    </location>
</feature>
<feature type="transmembrane region" description="Helical" evidence="1">
    <location>
        <begin position="174"/>
        <end position="201"/>
    </location>
</feature>
<organism evidence="2 3">
    <name type="scientific">Caenorhabditis angaria</name>
    <dbReference type="NCBI Taxonomy" id="860376"/>
    <lineage>
        <taxon>Eukaryota</taxon>
        <taxon>Metazoa</taxon>
        <taxon>Ecdysozoa</taxon>
        <taxon>Nematoda</taxon>
        <taxon>Chromadorea</taxon>
        <taxon>Rhabditida</taxon>
        <taxon>Rhabditina</taxon>
        <taxon>Rhabditomorpha</taxon>
        <taxon>Rhabditoidea</taxon>
        <taxon>Rhabditidae</taxon>
        <taxon>Peloderinae</taxon>
        <taxon>Caenorhabditis</taxon>
    </lineage>
</organism>
<dbReference type="InterPro" id="IPR019428">
    <property type="entry name" value="7TM_GPCR_serpentine_rcpt_Str"/>
</dbReference>
<evidence type="ECO:0000256" key="1">
    <source>
        <dbReference type="SAM" id="Phobius"/>
    </source>
</evidence>
<keyword evidence="1" id="KW-0472">Membrane</keyword>
<keyword evidence="1" id="KW-0812">Transmembrane</keyword>
<evidence type="ECO:0000313" key="3">
    <source>
        <dbReference type="Proteomes" id="UP001152747"/>
    </source>
</evidence>
<protein>
    <recommendedName>
        <fullName evidence="4">Seven TM Receptor</fullName>
    </recommendedName>
</protein>